<dbReference type="InterPro" id="IPR006656">
    <property type="entry name" value="Mopterin_OxRdtase"/>
</dbReference>
<protein>
    <recommendedName>
        <fullName evidence="5">Molybdopterin oxidoreductase domain-containing protein</fullName>
    </recommendedName>
</protein>
<name>A0A0X4EL28_9ENTR</name>
<dbReference type="AlphaFoldDB" id="A0A0X4EL28"/>
<dbReference type="Gene3D" id="3.40.50.740">
    <property type="match status" value="1"/>
</dbReference>
<dbReference type="InterPro" id="IPR041460">
    <property type="entry name" value="Molybdopterin_N"/>
</dbReference>
<sequence>MSTSTKTILTAAHWGPMLVETDGENVLSSRGALPTQHPNSLQTVVRDQVHSKTRVRWPMVRKGFLASPDNPQGIRGQDEFIRVSWDDALALIHSQHRRIRDSYGPSSIFAGSYGWRSNGVLHKASTLLQRYMSLAGGYTGHLGDYSTGAAQAIMPYVVGGNEVYQQQTSWPLVLEHTDVVVLWSANPLNTLKIAWNASDEQGIPYFDALRKSGKRIICIDPMRSETMEFFGDSAEWIAPSDIQRIYRSRWYSA</sequence>
<dbReference type="InterPro" id="IPR050612">
    <property type="entry name" value="Prok_Mopterin_Oxidored"/>
</dbReference>
<feature type="domain" description="Molybdopterin oxidoreductase" evidence="1">
    <location>
        <begin position="54"/>
        <end position="239"/>
    </location>
</feature>
<dbReference type="GO" id="GO:0016491">
    <property type="term" value="F:oxidoreductase activity"/>
    <property type="evidence" value="ECO:0007669"/>
    <property type="project" value="InterPro"/>
</dbReference>
<organism evidence="3 4">
    <name type="scientific">Enterobacter genomosp. O</name>
    <dbReference type="NCBI Taxonomy" id="2364150"/>
    <lineage>
        <taxon>Bacteria</taxon>
        <taxon>Pseudomonadati</taxon>
        <taxon>Pseudomonadota</taxon>
        <taxon>Gammaproteobacteria</taxon>
        <taxon>Enterobacterales</taxon>
        <taxon>Enterobacteriaceae</taxon>
        <taxon>Enterobacter</taxon>
        <taxon>Enterobacter cloacae complex</taxon>
        <taxon>Enterobacter cloacae complex clade O</taxon>
    </lineage>
</organism>
<comment type="caution">
    <text evidence="3">The sequence shown here is derived from an EMBL/GenBank/DDBJ whole genome shotgun (WGS) entry which is preliminary data.</text>
</comment>
<dbReference type="Pfam" id="PF00384">
    <property type="entry name" value="Molybdopterin"/>
    <property type="match status" value="1"/>
</dbReference>
<dbReference type="GO" id="GO:0030151">
    <property type="term" value="F:molybdenum ion binding"/>
    <property type="evidence" value="ECO:0007669"/>
    <property type="project" value="TreeGrafter"/>
</dbReference>
<accession>A0A0X4EL28</accession>
<gene>
    <name evidence="3" type="ORF">AWI28_18830</name>
</gene>
<evidence type="ECO:0000313" key="3">
    <source>
        <dbReference type="EMBL" id="KUQ82429.1"/>
    </source>
</evidence>
<evidence type="ECO:0008006" key="5">
    <source>
        <dbReference type="Google" id="ProtNLM"/>
    </source>
</evidence>
<evidence type="ECO:0000259" key="1">
    <source>
        <dbReference type="Pfam" id="PF00384"/>
    </source>
</evidence>
<evidence type="ECO:0000313" key="4">
    <source>
        <dbReference type="Proteomes" id="UP000064715"/>
    </source>
</evidence>
<dbReference type="Proteomes" id="UP000064715">
    <property type="component" value="Unassembled WGS sequence"/>
</dbReference>
<evidence type="ECO:0000259" key="2">
    <source>
        <dbReference type="Pfam" id="PF18364"/>
    </source>
</evidence>
<dbReference type="PANTHER" id="PTHR43742">
    <property type="entry name" value="TRIMETHYLAMINE-N-OXIDE REDUCTASE"/>
    <property type="match status" value="1"/>
</dbReference>
<proteinExistence type="predicted"/>
<dbReference type="EMBL" id="LRCR01000025">
    <property type="protein sequence ID" value="KUQ82429.1"/>
    <property type="molecule type" value="Genomic_DNA"/>
</dbReference>
<keyword evidence="4" id="KW-1185">Reference proteome</keyword>
<dbReference type="GO" id="GO:0009061">
    <property type="term" value="P:anaerobic respiration"/>
    <property type="evidence" value="ECO:0007669"/>
    <property type="project" value="TreeGrafter"/>
</dbReference>
<dbReference type="Pfam" id="PF18364">
    <property type="entry name" value="Molybdopterin_N"/>
    <property type="match status" value="1"/>
</dbReference>
<dbReference type="GO" id="GO:0030288">
    <property type="term" value="C:outer membrane-bounded periplasmic space"/>
    <property type="evidence" value="ECO:0007669"/>
    <property type="project" value="TreeGrafter"/>
</dbReference>
<dbReference type="GO" id="GO:0009055">
    <property type="term" value="F:electron transfer activity"/>
    <property type="evidence" value="ECO:0007669"/>
    <property type="project" value="TreeGrafter"/>
</dbReference>
<dbReference type="Gene3D" id="3.40.228.10">
    <property type="entry name" value="Dimethylsulfoxide Reductase, domain 2"/>
    <property type="match status" value="1"/>
</dbReference>
<feature type="domain" description="Molybdopterin oxidoreductase N-terminal" evidence="2">
    <location>
        <begin position="10"/>
        <end position="50"/>
    </location>
</feature>
<reference evidence="4" key="1">
    <citation type="submission" date="2016-01" db="EMBL/GenBank/DDBJ databases">
        <title>WGS of SAMN04407783.</title>
        <authorList>
            <person name="Adams M."/>
            <person name="Sutton G."/>
            <person name="Nelson K."/>
            <person name="Thaden J."/>
            <person name="Fowler V."/>
            <person name="Mccorrison J."/>
            <person name="Sanka R."/>
            <person name="Brinkac L."/>
            <person name="Nierman W."/>
        </authorList>
    </citation>
    <scope>NUCLEOTIDE SEQUENCE [LARGE SCALE GENOMIC DNA]</scope>
    <source>
        <strain evidence="4">GN04363</strain>
    </source>
</reference>
<dbReference type="PANTHER" id="PTHR43742:SF5">
    <property type="entry name" value="BIOTIN SULFOXIDE REDUCTASE"/>
    <property type="match status" value="1"/>
</dbReference>
<dbReference type="SUPFAM" id="SSF53706">
    <property type="entry name" value="Formate dehydrogenase/DMSO reductase, domains 1-3"/>
    <property type="match status" value="1"/>
</dbReference>